<proteinExistence type="inferred from homology"/>
<dbReference type="InterPro" id="IPR013307">
    <property type="entry name" value="Superantigen_bac"/>
</dbReference>
<dbReference type="InterPro" id="IPR015282">
    <property type="entry name" value="SSL_OB"/>
</dbReference>
<dbReference type="PRINTS" id="PR01501">
    <property type="entry name" value="TOXICSSTOXIN"/>
</dbReference>
<evidence type="ECO:0000313" key="4">
    <source>
        <dbReference type="EMBL" id="RIO46198.1"/>
    </source>
</evidence>
<comment type="caution">
    <text evidence="4">The sequence shown here is derived from an EMBL/GenBank/DDBJ whole genome shotgun (WGS) entry which is preliminary data.</text>
</comment>
<comment type="similarity">
    <text evidence="1">Belongs to the staphylococcal/streptococcal toxin family.</text>
</comment>
<sequence length="237" mass="26114">MKLSTIAKASLALGILTTGIMTTNAQSVSAATPKAETTQSKETAFEKVKAYYSNGYTELRNVNAYAAPKRENVVVVKDNTKTTAIKLKGIDQGLYTANLTGVDVFVVNENNPNSKIVKTTGGITKTNKAQYFDYVASPSITVAKKGANGKPALLGSFPYLISKEQISLKELDFKIKKLLIQRYGLYEKGLSNGKIRVVMDTDKKNDYYTFQLNRVLEEHRMGVVIDPTKIKKILVTM</sequence>
<accession>A0A418JJL5</accession>
<dbReference type="InterPro" id="IPR006123">
    <property type="entry name" value="Toxin_b-grasp_Staph/Strep"/>
</dbReference>
<dbReference type="EMBL" id="QXVO01000012">
    <property type="protein sequence ID" value="RIO46198.1"/>
    <property type="molecule type" value="Genomic_DNA"/>
</dbReference>
<reference evidence="4 5" key="1">
    <citation type="journal article" date="2016" name="Front. Microbiol.">
        <title>Comprehensive Phylogenetic Analysis of Bovine Non-aureus Staphylococci Species Based on Whole-Genome Sequencing.</title>
        <authorList>
            <person name="Naushad S."/>
            <person name="Barkema H.W."/>
            <person name="Luby C."/>
            <person name="Condas L.A."/>
            <person name="Nobrega D.B."/>
            <person name="Carson D.A."/>
            <person name="De Buck J."/>
        </authorList>
    </citation>
    <scope>NUCLEOTIDE SEQUENCE [LARGE SCALE GENOMIC DNA]</scope>
    <source>
        <strain evidence="4 5">SNUC 5959</strain>
    </source>
</reference>
<evidence type="ECO:0000256" key="1">
    <source>
        <dbReference type="ARBA" id="ARBA00008401"/>
    </source>
</evidence>
<dbReference type="SUPFAM" id="SSF54334">
    <property type="entry name" value="Superantigen toxins, C-terminal domain"/>
    <property type="match status" value="1"/>
</dbReference>
<evidence type="ECO:0000313" key="5">
    <source>
        <dbReference type="Proteomes" id="UP000285625"/>
    </source>
</evidence>
<dbReference type="Gene3D" id="2.40.50.110">
    <property type="match status" value="1"/>
</dbReference>
<feature type="domain" description="Staphylococcal superantigen-like OB-fold" evidence="3">
    <location>
        <begin position="47"/>
        <end position="127"/>
    </location>
</feature>
<dbReference type="InterPro" id="IPR008375">
    <property type="entry name" value="Staph_exotoxin"/>
</dbReference>
<dbReference type="AlphaFoldDB" id="A0A418JJL5"/>
<dbReference type="PRINTS" id="PR01800">
    <property type="entry name" value="STAPHEXOTOXN"/>
</dbReference>
<evidence type="ECO:0000259" key="3">
    <source>
        <dbReference type="Pfam" id="PF09199"/>
    </source>
</evidence>
<dbReference type="Pfam" id="PF09199">
    <property type="entry name" value="SSL_OB"/>
    <property type="match status" value="1"/>
</dbReference>
<dbReference type="InterPro" id="IPR016091">
    <property type="entry name" value="SuperAg_toxin_C"/>
</dbReference>
<dbReference type="GO" id="GO:0005576">
    <property type="term" value="C:extracellular region"/>
    <property type="evidence" value="ECO:0007669"/>
    <property type="project" value="InterPro"/>
</dbReference>
<dbReference type="Pfam" id="PF02876">
    <property type="entry name" value="Stap_Strp_tox_C"/>
    <property type="match status" value="1"/>
</dbReference>
<name>A0A418JJL5_STAHY</name>
<dbReference type="PRINTS" id="PR01898">
    <property type="entry name" value="SAGSUPRFAMLY"/>
</dbReference>
<dbReference type="SUPFAM" id="SSF50203">
    <property type="entry name" value="Bacterial enterotoxins"/>
    <property type="match status" value="1"/>
</dbReference>
<protein>
    <submittedName>
        <fullName evidence="4">Superantigen-like protein</fullName>
    </submittedName>
</protein>
<dbReference type="Proteomes" id="UP000285625">
    <property type="component" value="Unassembled WGS sequence"/>
</dbReference>
<dbReference type="RefSeq" id="WP_119635337.1">
    <property type="nucleotide sequence ID" value="NZ_CP118163.1"/>
</dbReference>
<gene>
    <name evidence="4" type="ORF">BUZ57_05460</name>
</gene>
<evidence type="ECO:0000259" key="2">
    <source>
        <dbReference type="Pfam" id="PF02876"/>
    </source>
</evidence>
<dbReference type="Gene3D" id="3.10.20.120">
    <property type="match status" value="1"/>
</dbReference>
<feature type="domain" description="Staphylococcal/Streptococcal toxin beta-grasp" evidence="2">
    <location>
        <begin position="154"/>
        <end position="236"/>
    </location>
</feature>
<dbReference type="InterPro" id="IPR008992">
    <property type="entry name" value="Enterotoxin"/>
</dbReference>
<organism evidence="4 5">
    <name type="scientific">Staphylococcus hyicus</name>
    <dbReference type="NCBI Taxonomy" id="1284"/>
    <lineage>
        <taxon>Bacteria</taxon>
        <taxon>Bacillati</taxon>
        <taxon>Bacillota</taxon>
        <taxon>Bacilli</taxon>
        <taxon>Bacillales</taxon>
        <taxon>Staphylococcaceae</taxon>
        <taxon>Staphylococcus</taxon>
    </lineage>
</organism>